<dbReference type="PATRIC" id="fig|1094502.3.peg.540"/>
<dbReference type="Proteomes" id="UP000014011">
    <property type="component" value="Unassembled WGS sequence"/>
</dbReference>
<proteinExistence type="predicted"/>
<protein>
    <submittedName>
        <fullName evidence="2">Putative membrane protein</fullName>
    </submittedName>
</protein>
<feature type="transmembrane region" description="Helical" evidence="1">
    <location>
        <begin position="84"/>
        <end position="108"/>
    </location>
</feature>
<accession>N6VPT8</accession>
<keyword evidence="1" id="KW-1133">Transmembrane helix</keyword>
<name>N6VPT8_BARVB</name>
<evidence type="ECO:0000313" key="2">
    <source>
        <dbReference type="EMBL" id="ENN95181.1"/>
    </source>
</evidence>
<comment type="caution">
    <text evidence="2">The sequence shown here is derived from an EMBL/GenBank/DDBJ whole genome shotgun (WGS) entry which is preliminary data.</text>
</comment>
<keyword evidence="1" id="KW-0812">Transmembrane</keyword>
<evidence type="ECO:0000256" key="1">
    <source>
        <dbReference type="SAM" id="Phobius"/>
    </source>
</evidence>
<organism evidence="2 3">
    <name type="scientific">Bartonella vinsonii subsp. berkhoffii str. Tweed</name>
    <dbReference type="NCBI Taxonomy" id="1094502"/>
    <lineage>
        <taxon>Bacteria</taxon>
        <taxon>Pseudomonadati</taxon>
        <taxon>Pseudomonadota</taxon>
        <taxon>Alphaproteobacteria</taxon>
        <taxon>Hyphomicrobiales</taxon>
        <taxon>Bartonellaceae</taxon>
        <taxon>Bartonella</taxon>
    </lineage>
</organism>
<feature type="transmembrane region" description="Helical" evidence="1">
    <location>
        <begin position="7"/>
        <end position="24"/>
    </location>
</feature>
<sequence>MTKIFKNYILNMFIAIVFILSQVVNVHANHLSNNTQQENSSIIEQAKKKVTHMAALYVLNLNDGAKNEAAVKGKVEKVLEPVSIGVFGLGIAIGYASTAVGLFLGWLIRIIRASI</sequence>
<dbReference type="AlphaFoldDB" id="N6VPT8"/>
<dbReference type="EMBL" id="AGWD01000009">
    <property type="protein sequence ID" value="ENN95181.1"/>
    <property type="molecule type" value="Genomic_DNA"/>
</dbReference>
<dbReference type="RefSeq" id="WP_010704870.1">
    <property type="nucleotide sequence ID" value="NZ_KB915632.1"/>
</dbReference>
<evidence type="ECO:0000313" key="3">
    <source>
        <dbReference type="Proteomes" id="UP000014011"/>
    </source>
</evidence>
<dbReference type="HOGENOM" id="CLU_163845_0_0_5"/>
<gene>
    <name evidence="2" type="ORF">BVtw_04570</name>
</gene>
<reference evidence="2 3" key="1">
    <citation type="journal article" date="2013" name="PLoS Genet.">
        <title>A gene transfer agent and a dynamic repertoire of secretion systems hold the keys to the explosive radiation of the emerging pathogen Bartonella.</title>
        <authorList>
            <person name="Guy L."/>
            <person name="Nystedt B."/>
            <person name="Toft C."/>
            <person name="Zaremba-Niedzwiedzka K."/>
            <person name="Berglund E.C."/>
            <person name="Granberg F."/>
            <person name="Naslund K."/>
            <person name="Eriksson A.S."/>
            <person name="Andersson S.G."/>
        </authorList>
    </citation>
    <scope>NUCLEOTIDE SEQUENCE [LARGE SCALE GENOMIC DNA]</scope>
    <source>
        <strain evidence="2">Tweed</strain>
    </source>
</reference>
<keyword evidence="1" id="KW-0472">Membrane</keyword>